<gene>
    <name evidence="1" type="ORF">Q604_UNBC12463G0001</name>
</gene>
<reference evidence="1" key="1">
    <citation type="submission" date="2013-12" db="EMBL/GenBank/DDBJ databases">
        <title>A Varibaculum cambriense genome reconstructed from a premature infant gut community with otherwise low bacterial novelty that shifts toward anaerobic metabolism during the third week of life.</title>
        <authorList>
            <person name="Brown C.T."/>
            <person name="Sharon I."/>
            <person name="Thomas B.C."/>
            <person name="Castelle C.J."/>
            <person name="Morowitz M.J."/>
            <person name="Banfield J.F."/>
        </authorList>
    </citation>
    <scope>NUCLEOTIDE SEQUENCE</scope>
</reference>
<organism evidence="1">
    <name type="scientific">human gut metagenome</name>
    <dbReference type="NCBI Taxonomy" id="408170"/>
    <lineage>
        <taxon>unclassified sequences</taxon>
        <taxon>metagenomes</taxon>
        <taxon>organismal metagenomes</taxon>
    </lineage>
</organism>
<dbReference type="SUPFAM" id="SSF53822">
    <property type="entry name" value="Periplasmic binding protein-like I"/>
    <property type="match status" value="1"/>
</dbReference>
<evidence type="ECO:0000313" key="1">
    <source>
        <dbReference type="EMBL" id="ETJ33089.1"/>
    </source>
</evidence>
<dbReference type="Gene3D" id="3.40.50.2300">
    <property type="match status" value="1"/>
</dbReference>
<dbReference type="EMBL" id="AZMM01012463">
    <property type="protein sequence ID" value="ETJ33089.1"/>
    <property type="molecule type" value="Genomic_DNA"/>
</dbReference>
<sequence>PSISTIRQPVEDMAKETSEILFNLIENNAYNSHKIFEGELLVRQSIARLNK</sequence>
<protein>
    <recommendedName>
        <fullName evidence="2">LacI family transcriptional regulator</fullName>
    </recommendedName>
</protein>
<evidence type="ECO:0008006" key="2">
    <source>
        <dbReference type="Google" id="ProtNLM"/>
    </source>
</evidence>
<name>W1XW20_9ZZZZ</name>
<proteinExistence type="predicted"/>
<dbReference type="AlphaFoldDB" id="W1XW20"/>
<feature type="non-terminal residue" evidence="1">
    <location>
        <position position="1"/>
    </location>
</feature>
<accession>W1XW20</accession>
<comment type="caution">
    <text evidence="1">The sequence shown here is derived from an EMBL/GenBank/DDBJ whole genome shotgun (WGS) entry which is preliminary data.</text>
</comment>
<dbReference type="InterPro" id="IPR028082">
    <property type="entry name" value="Peripla_BP_I"/>
</dbReference>